<dbReference type="STRING" id="45070.Lnau_1569"/>
<dbReference type="RefSeq" id="WP_058504567.1">
    <property type="nucleotide sequence ID" value="NZ_CAAAIF010000009.1"/>
</dbReference>
<dbReference type="OrthoDB" id="5657101at2"/>
<evidence type="ECO:0008006" key="3">
    <source>
        <dbReference type="Google" id="ProtNLM"/>
    </source>
</evidence>
<evidence type="ECO:0000313" key="1">
    <source>
        <dbReference type="EMBL" id="KTD36585.1"/>
    </source>
</evidence>
<dbReference type="Pfam" id="PF06078">
    <property type="entry name" value="DUF937"/>
    <property type="match status" value="1"/>
</dbReference>
<keyword evidence="2" id="KW-1185">Reference proteome</keyword>
<proteinExistence type="predicted"/>
<reference evidence="1 2" key="1">
    <citation type="submission" date="2015-11" db="EMBL/GenBank/DDBJ databases">
        <title>Genomic analysis of 38 Legionella species identifies large and diverse effector repertoires.</title>
        <authorList>
            <person name="Burstein D."/>
            <person name="Amaro F."/>
            <person name="Zusman T."/>
            <person name="Lifshitz Z."/>
            <person name="Cohen O."/>
            <person name="Gilbert J.A."/>
            <person name="Pupko T."/>
            <person name="Shuman H.A."/>
            <person name="Segal G."/>
        </authorList>
    </citation>
    <scope>NUCLEOTIDE SEQUENCE [LARGE SCALE GENOMIC DNA]</scope>
    <source>
        <strain evidence="1 2">ATCC 49506</strain>
    </source>
</reference>
<dbReference type="PATRIC" id="fig|45070.6.peg.1645"/>
<organism evidence="1 2">
    <name type="scientific">Legionella nautarum</name>
    <dbReference type="NCBI Taxonomy" id="45070"/>
    <lineage>
        <taxon>Bacteria</taxon>
        <taxon>Pseudomonadati</taxon>
        <taxon>Pseudomonadota</taxon>
        <taxon>Gammaproteobacteria</taxon>
        <taxon>Legionellales</taxon>
        <taxon>Legionellaceae</taxon>
        <taxon>Legionella</taxon>
    </lineage>
</organism>
<name>A0A0W0WW70_9GAMM</name>
<dbReference type="EMBL" id="LNYO01000013">
    <property type="protein sequence ID" value="KTD36585.1"/>
    <property type="molecule type" value="Genomic_DNA"/>
</dbReference>
<accession>A0A0W0WW70</accession>
<dbReference type="Proteomes" id="UP000054725">
    <property type="component" value="Unassembled WGS sequence"/>
</dbReference>
<gene>
    <name evidence="1" type="ORF">Lnau_1569</name>
</gene>
<sequence>MDNSIFSEILNFIQNHSDGQKMVEQSNVSTSQMHKVAQEVMPKITEQVKNDPQTLGDIFKIIAQNKDDPQSLLNSKPGFDQQQVQNEGSQILEAIFGGGNQTSKLANDVSQKTGISVVDINEMLPMIAAMATKLLSNKVDTMGGQEGSAGQQKTLNELLGFLDINKDGSISDDLGRIGQKIMSNLFGNQNKQA</sequence>
<evidence type="ECO:0000313" key="2">
    <source>
        <dbReference type="Proteomes" id="UP000054725"/>
    </source>
</evidence>
<dbReference type="InterPro" id="IPR009282">
    <property type="entry name" value="DUF937"/>
</dbReference>
<protein>
    <recommendedName>
        <fullName evidence="3">DUF937 domain-containing protein</fullName>
    </recommendedName>
</protein>
<dbReference type="AlphaFoldDB" id="A0A0W0WW70"/>
<comment type="caution">
    <text evidence="1">The sequence shown here is derived from an EMBL/GenBank/DDBJ whole genome shotgun (WGS) entry which is preliminary data.</text>
</comment>